<keyword evidence="1" id="KW-1185">Reference proteome</keyword>
<dbReference type="WBParaSite" id="Smp_330590.1">
    <property type="protein sequence ID" value="Smp_330590.1"/>
    <property type="gene ID" value="Smp_330590"/>
</dbReference>
<proteinExistence type="predicted"/>
<evidence type="ECO:0000313" key="2">
    <source>
        <dbReference type="WBParaSite" id="Smp_330590.1"/>
    </source>
</evidence>
<protein>
    <submittedName>
        <fullName evidence="2">Ovule protein</fullName>
    </submittedName>
</protein>
<sequence>MLRDDIMSSNRYPYIQFGDTMIQSKQSDQESCKLANNEQNSVLVFDNNRKSSNLSRFILFDDVTPYHFPYFTGICITQSWHST</sequence>
<name>A0A5K4F9X2_SCHMA</name>
<dbReference type="AlphaFoldDB" id="A0A5K4F9X2"/>
<reference evidence="1" key="1">
    <citation type="journal article" date="2012" name="PLoS Negl. Trop. Dis.">
        <title>A systematically improved high quality genome and transcriptome of the human blood fluke Schistosoma mansoni.</title>
        <authorList>
            <person name="Protasio A.V."/>
            <person name="Tsai I.J."/>
            <person name="Babbage A."/>
            <person name="Nichol S."/>
            <person name="Hunt M."/>
            <person name="Aslett M.A."/>
            <person name="De Silva N."/>
            <person name="Velarde G.S."/>
            <person name="Anderson T.J."/>
            <person name="Clark R.C."/>
            <person name="Davidson C."/>
            <person name="Dillon G.P."/>
            <person name="Holroyd N.E."/>
            <person name="LoVerde P.T."/>
            <person name="Lloyd C."/>
            <person name="McQuillan J."/>
            <person name="Oliveira G."/>
            <person name="Otto T.D."/>
            <person name="Parker-Manuel S.J."/>
            <person name="Quail M.A."/>
            <person name="Wilson R.A."/>
            <person name="Zerlotini A."/>
            <person name="Dunne D.W."/>
            <person name="Berriman M."/>
        </authorList>
    </citation>
    <scope>NUCLEOTIDE SEQUENCE [LARGE SCALE GENOMIC DNA]</scope>
    <source>
        <strain evidence="1">Puerto Rican</strain>
    </source>
</reference>
<dbReference type="Proteomes" id="UP000008854">
    <property type="component" value="Unassembled WGS sequence"/>
</dbReference>
<reference evidence="2" key="2">
    <citation type="submission" date="2019-11" db="UniProtKB">
        <authorList>
            <consortium name="WormBaseParasite"/>
        </authorList>
    </citation>
    <scope>IDENTIFICATION</scope>
    <source>
        <strain evidence="2">Puerto Rican</strain>
    </source>
</reference>
<evidence type="ECO:0000313" key="1">
    <source>
        <dbReference type="Proteomes" id="UP000008854"/>
    </source>
</evidence>
<accession>A0A5K4F9X2</accession>
<dbReference type="InParanoid" id="A0A5K4F9X2"/>
<organism evidence="1 2">
    <name type="scientific">Schistosoma mansoni</name>
    <name type="common">Blood fluke</name>
    <dbReference type="NCBI Taxonomy" id="6183"/>
    <lineage>
        <taxon>Eukaryota</taxon>
        <taxon>Metazoa</taxon>
        <taxon>Spiralia</taxon>
        <taxon>Lophotrochozoa</taxon>
        <taxon>Platyhelminthes</taxon>
        <taxon>Trematoda</taxon>
        <taxon>Digenea</taxon>
        <taxon>Strigeidida</taxon>
        <taxon>Schistosomatoidea</taxon>
        <taxon>Schistosomatidae</taxon>
        <taxon>Schistosoma</taxon>
    </lineage>
</organism>